<organism evidence="1 2">
    <name type="scientific">Anthostomella pinea</name>
    <dbReference type="NCBI Taxonomy" id="933095"/>
    <lineage>
        <taxon>Eukaryota</taxon>
        <taxon>Fungi</taxon>
        <taxon>Dikarya</taxon>
        <taxon>Ascomycota</taxon>
        <taxon>Pezizomycotina</taxon>
        <taxon>Sordariomycetes</taxon>
        <taxon>Xylariomycetidae</taxon>
        <taxon>Xylariales</taxon>
        <taxon>Xylariaceae</taxon>
        <taxon>Anthostomella</taxon>
    </lineage>
</organism>
<gene>
    <name evidence="1" type="ORF">KHLLAP_LOCUS2297</name>
</gene>
<proteinExistence type="predicted"/>
<sequence length="151" mass="16966">MVKRIQHVLLYQPKTDSTNQRLTSSHTFRNAKRTINITLSDQTTFGTISAFRTLTMPPVNVILCGYDENNRDQALCTNWGPLRALGGETEVWESDVEARIHYLRHDLKGTFQLPAMTRNEEWAIVAASVNVAPSAMVSVGRTSGNRYSVIK</sequence>
<dbReference type="Proteomes" id="UP001295740">
    <property type="component" value="Unassembled WGS sequence"/>
</dbReference>
<dbReference type="AlphaFoldDB" id="A0AAI8VBE7"/>
<evidence type="ECO:0000313" key="2">
    <source>
        <dbReference type="Proteomes" id="UP001295740"/>
    </source>
</evidence>
<comment type="caution">
    <text evidence="1">The sequence shown here is derived from an EMBL/GenBank/DDBJ whole genome shotgun (WGS) entry which is preliminary data.</text>
</comment>
<evidence type="ECO:0000313" key="1">
    <source>
        <dbReference type="EMBL" id="CAJ2501829.1"/>
    </source>
</evidence>
<dbReference type="EMBL" id="CAUWAG010000003">
    <property type="protein sequence ID" value="CAJ2501829.1"/>
    <property type="molecule type" value="Genomic_DNA"/>
</dbReference>
<accession>A0AAI8VBE7</accession>
<keyword evidence="2" id="KW-1185">Reference proteome</keyword>
<protein>
    <submittedName>
        <fullName evidence="1">Uu.00g046820.m01.CDS01</fullName>
    </submittedName>
</protein>
<name>A0AAI8VBE7_9PEZI</name>
<reference evidence="1" key="1">
    <citation type="submission" date="2023-10" db="EMBL/GenBank/DDBJ databases">
        <authorList>
            <person name="Hackl T."/>
        </authorList>
    </citation>
    <scope>NUCLEOTIDE SEQUENCE</scope>
</reference>